<accession>A0A7Z7YDM9</accession>
<protein>
    <submittedName>
        <fullName evidence="1">Uncharacterized protein</fullName>
    </submittedName>
</protein>
<organism evidence="1 2">
    <name type="scientific">Vibrio cholerae</name>
    <dbReference type="NCBI Taxonomy" id="666"/>
    <lineage>
        <taxon>Bacteria</taxon>
        <taxon>Pseudomonadati</taxon>
        <taxon>Pseudomonadota</taxon>
        <taxon>Gammaproteobacteria</taxon>
        <taxon>Vibrionales</taxon>
        <taxon>Vibrionaceae</taxon>
        <taxon>Vibrio</taxon>
    </lineage>
</organism>
<dbReference type="EMBL" id="SISP01000023">
    <property type="protein sequence ID" value="TBM40845.1"/>
    <property type="molecule type" value="Genomic_DNA"/>
</dbReference>
<dbReference type="RefSeq" id="WP_154813839.1">
    <property type="nucleotide sequence ID" value="NZ_SISP01000023.1"/>
</dbReference>
<evidence type="ECO:0000313" key="2">
    <source>
        <dbReference type="Proteomes" id="UP000294145"/>
    </source>
</evidence>
<dbReference type="AlphaFoldDB" id="A0A7Z7YDM9"/>
<sequence length="299" mass="35134">MNNVDLISSIKSETDFEKLVQMYVKRIYDDARAYLVGGPWDNGKDLVINRRGKEIKEVVQISTQEKQIEKKVEDDLKKVVKLVDEHDYPEVLNFFWSHPISEYTLDKLKTLARKKYHITLEFYDAKKISQDITDDYPEILNFLLLDIHNFKFDIDDNTNIKQRAFYEYLLLSKDSANLKNVIVDAAILSNLNVESKRLEDIESELSYFKISKNSLKGKLQNLISEKKVIFSNDYYSLSNEERVKIENMSLNQINRRNEVVELIKKELIKYTNKDFSSKVFDLIIKAYEESVNVQISESN</sequence>
<comment type="caution">
    <text evidence="1">The sequence shown here is derived from an EMBL/GenBank/DDBJ whole genome shotgun (WGS) entry which is preliminary data.</text>
</comment>
<gene>
    <name evidence="1" type="ORF">EYB64_13295</name>
</gene>
<evidence type="ECO:0000313" key="1">
    <source>
        <dbReference type="EMBL" id="TBM40845.1"/>
    </source>
</evidence>
<reference evidence="1 2" key="1">
    <citation type="submission" date="2019-02" db="EMBL/GenBank/DDBJ databases">
        <title>Genomic plasticity associated with the antimicrobial resistance in Vibrio cholerae.</title>
        <authorList>
            <person name="Verma J."/>
            <person name="Bag S."/>
            <person name="Saha B."/>
            <person name="Kumar P."/>
            <person name="Ghosh T.S."/>
            <person name="Dayal M."/>
            <person name="Senapati T."/>
            <person name="Mehra S."/>
            <person name="Dey P."/>
            <person name="Desigamani A."/>
            <person name="Kumar D."/>
            <person name="Rana P."/>
            <person name="Kumar B."/>
            <person name="Maiti T.K."/>
            <person name="Sharma N.C."/>
            <person name="Bhadra R.K."/>
            <person name="Mutreja A."/>
            <person name="Nair G.B."/>
            <person name="Ramamurthy T."/>
            <person name="Das B."/>
        </authorList>
    </citation>
    <scope>NUCLEOTIDE SEQUENCE [LARGE SCALE GENOMIC DNA]</scope>
    <source>
        <strain evidence="1 2">IDH06781</strain>
    </source>
</reference>
<dbReference type="Proteomes" id="UP000294145">
    <property type="component" value="Unassembled WGS sequence"/>
</dbReference>
<feature type="non-terminal residue" evidence="1">
    <location>
        <position position="299"/>
    </location>
</feature>
<proteinExistence type="predicted"/>
<name>A0A7Z7YDM9_VIBCL</name>